<name>A0A426RIL1_9FLAO</name>
<accession>A0A426RIL1</accession>
<keyword evidence="1" id="KW-0472">Membrane</keyword>
<proteinExistence type="predicted"/>
<reference evidence="3" key="1">
    <citation type="submission" date="2018-08" db="EMBL/GenBank/DDBJ databases">
        <authorList>
            <person name="Khan S.A."/>
            <person name="J S.E."/>
        </authorList>
    </citation>
    <scope>NUCLEOTIDE SEQUENCE [LARGE SCALE GENOMIC DNA]</scope>
    <source>
        <strain evidence="3">PoM-212</strain>
    </source>
</reference>
<dbReference type="InterPro" id="IPR032272">
    <property type="entry name" value="DUF4834"/>
</dbReference>
<sequence>MAFLKAILVIILVYYLLKILVRMFAPQILNYAAKKTESHFRKTFEGFHPDSNQKEEKVGDVIINKKSTKKNNNSEKVGEYIDFEEID</sequence>
<dbReference type="RefSeq" id="WP_125223481.1">
    <property type="nucleotide sequence ID" value="NZ_QUSX01000002.1"/>
</dbReference>
<comment type="caution">
    <text evidence="2">The sequence shown here is derived from an EMBL/GenBank/DDBJ whole genome shotgun (WGS) entry which is preliminary data.</text>
</comment>
<dbReference type="Pfam" id="PF16118">
    <property type="entry name" value="DUF4834"/>
    <property type="match status" value="1"/>
</dbReference>
<dbReference type="EMBL" id="QUSX01000002">
    <property type="protein sequence ID" value="RRQ48759.1"/>
    <property type="molecule type" value="Genomic_DNA"/>
</dbReference>
<evidence type="ECO:0000313" key="3">
    <source>
        <dbReference type="Proteomes" id="UP000286990"/>
    </source>
</evidence>
<evidence type="ECO:0000256" key="1">
    <source>
        <dbReference type="SAM" id="Phobius"/>
    </source>
</evidence>
<reference evidence="3" key="2">
    <citation type="submission" date="2018-12" db="EMBL/GenBank/DDBJ databases">
        <title>Maribacter lutimaris sp. nov., isolated from marine sediment.</title>
        <authorList>
            <person name="Kim K.K."/>
        </authorList>
    </citation>
    <scope>NUCLEOTIDE SEQUENCE [LARGE SCALE GENOMIC DNA]</scope>
    <source>
        <strain evidence="3">PoM-212</strain>
    </source>
</reference>
<keyword evidence="1" id="KW-1133">Transmembrane helix</keyword>
<feature type="transmembrane region" description="Helical" evidence="1">
    <location>
        <begin position="6"/>
        <end position="25"/>
    </location>
</feature>
<keyword evidence="1" id="KW-0812">Transmembrane</keyword>
<dbReference type="AlphaFoldDB" id="A0A426RIL1"/>
<organism evidence="2 3">
    <name type="scientific">Maribacter algicola</name>
    <dbReference type="NCBI Taxonomy" id="2498892"/>
    <lineage>
        <taxon>Bacteria</taxon>
        <taxon>Pseudomonadati</taxon>
        <taxon>Bacteroidota</taxon>
        <taxon>Flavobacteriia</taxon>
        <taxon>Flavobacteriales</taxon>
        <taxon>Flavobacteriaceae</taxon>
        <taxon>Maribacter</taxon>
    </lineage>
</organism>
<protein>
    <submittedName>
        <fullName evidence="2">DUF4834 family protein</fullName>
    </submittedName>
</protein>
<dbReference type="OrthoDB" id="1123055at2"/>
<dbReference type="Proteomes" id="UP000286990">
    <property type="component" value="Unassembled WGS sequence"/>
</dbReference>
<evidence type="ECO:0000313" key="2">
    <source>
        <dbReference type="EMBL" id="RRQ48759.1"/>
    </source>
</evidence>
<gene>
    <name evidence="2" type="ORF">DZC72_13885</name>
</gene>
<keyword evidence="3" id="KW-1185">Reference proteome</keyword>